<dbReference type="PANTHER" id="PTHR10237">
    <property type="entry name" value="DEFORMED EPIDERMAL AUTOREGULATORY FACTOR 1 HOMOLOG SUPPRESSIN"/>
    <property type="match status" value="1"/>
</dbReference>
<dbReference type="GO" id="GO:0005634">
    <property type="term" value="C:nucleus"/>
    <property type="evidence" value="ECO:0007669"/>
    <property type="project" value="TreeGrafter"/>
</dbReference>
<dbReference type="Proteomes" id="UP001054902">
    <property type="component" value="Unassembled WGS sequence"/>
</dbReference>
<proteinExistence type="predicted"/>
<dbReference type="AlphaFoldDB" id="A0AAD3CU63"/>
<gene>
    <name evidence="6" type="ORF">CTEN210_08792</name>
</gene>
<keyword evidence="1" id="KW-0479">Metal-binding</keyword>
<dbReference type="Gene3D" id="1.25.40.10">
    <property type="entry name" value="Tetratricopeptide repeat domain"/>
    <property type="match status" value="1"/>
</dbReference>
<dbReference type="Pfam" id="PF13181">
    <property type="entry name" value="TPR_8"/>
    <property type="match status" value="1"/>
</dbReference>
<feature type="domain" description="MYND-type" evidence="5">
    <location>
        <begin position="349"/>
        <end position="391"/>
    </location>
</feature>
<dbReference type="Gene3D" id="6.10.140.2220">
    <property type="match status" value="1"/>
</dbReference>
<dbReference type="InterPro" id="IPR019734">
    <property type="entry name" value="TPR_rpt"/>
</dbReference>
<dbReference type="InterPro" id="IPR024119">
    <property type="entry name" value="TF_DEAF-1"/>
</dbReference>
<dbReference type="PROSITE" id="PS50865">
    <property type="entry name" value="ZF_MYND_2"/>
    <property type="match status" value="1"/>
</dbReference>
<protein>
    <recommendedName>
        <fullName evidence="5">MYND-type domain-containing protein</fullName>
    </recommendedName>
</protein>
<evidence type="ECO:0000256" key="2">
    <source>
        <dbReference type="ARBA" id="ARBA00022771"/>
    </source>
</evidence>
<organism evidence="6 7">
    <name type="scientific">Chaetoceros tenuissimus</name>
    <dbReference type="NCBI Taxonomy" id="426638"/>
    <lineage>
        <taxon>Eukaryota</taxon>
        <taxon>Sar</taxon>
        <taxon>Stramenopiles</taxon>
        <taxon>Ochrophyta</taxon>
        <taxon>Bacillariophyta</taxon>
        <taxon>Coscinodiscophyceae</taxon>
        <taxon>Chaetocerotophycidae</taxon>
        <taxon>Chaetocerotales</taxon>
        <taxon>Chaetocerotaceae</taxon>
        <taxon>Chaetoceros</taxon>
    </lineage>
</organism>
<comment type="caution">
    <text evidence="6">The sequence shown here is derived from an EMBL/GenBank/DDBJ whole genome shotgun (WGS) entry which is preliminary data.</text>
</comment>
<reference evidence="6 7" key="1">
    <citation type="journal article" date="2021" name="Sci. Rep.">
        <title>The genome of the diatom Chaetoceros tenuissimus carries an ancient integrated fragment of an extant virus.</title>
        <authorList>
            <person name="Hongo Y."/>
            <person name="Kimura K."/>
            <person name="Takaki Y."/>
            <person name="Yoshida Y."/>
            <person name="Baba S."/>
            <person name="Kobayashi G."/>
            <person name="Nagasaki K."/>
            <person name="Hano T."/>
            <person name="Tomaru Y."/>
        </authorList>
    </citation>
    <scope>NUCLEOTIDE SEQUENCE [LARGE SCALE GENOMIC DNA]</scope>
    <source>
        <strain evidence="6 7">NIES-3715</strain>
    </source>
</reference>
<name>A0AAD3CU63_9STRA</name>
<evidence type="ECO:0000256" key="3">
    <source>
        <dbReference type="ARBA" id="ARBA00022833"/>
    </source>
</evidence>
<keyword evidence="2 4" id="KW-0863">Zinc-finger</keyword>
<dbReference type="PANTHER" id="PTHR10237:SF14">
    <property type="entry name" value="MYND-TYPE DOMAIN-CONTAINING PROTEIN"/>
    <property type="match status" value="1"/>
</dbReference>
<accession>A0AAD3CU63</accession>
<evidence type="ECO:0000313" key="6">
    <source>
        <dbReference type="EMBL" id="GFH52316.1"/>
    </source>
</evidence>
<dbReference type="Pfam" id="PF01753">
    <property type="entry name" value="zf-MYND"/>
    <property type="match status" value="1"/>
</dbReference>
<dbReference type="EMBL" id="BLLK01000045">
    <property type="protein sequence ID" value="GFH52316.1"/>
    <property type="molecule type" value="Genomic_DNA"/>
</dbReference>
<dbReference type="SUPFAM" id="SSF48452">
    <property type="entry name" value="TPR-like"/>
    <property type="match status" value="1"/>
</dbReference>
<evidence type="ECO:0000256" key="4">
    <source>
        <dbReference type="PROSITE-ProRule" id="PRU00134"/>
    </source>
</evidence>
<keyword evidence="7" id="KW-1185">Reference proteome</keyword>
<keyword evidence="3" id="KW-0862">Zinc</keyword>
<dbReference type="SUPFAM" id="SSF144232">
    <property type="entry name" value="HIT/MYND zinc finger-like"/>
    <property type="match status" value="1"/>
</dbReference>
<dbReference type="GO" id="GO:0000981">
    <property type="term" value="F:DNA-binding transcription factor activity, RNA polymerase II-specific"/>
    <property type="evidence" value="ECO:0007669"/>
    <property type="project" value="TreeGrafter"/>
</dbReference>
<evidence type="ECO:0000313" key="7">
    <source>
        <dbReference type="Proteomes" id="UP001054902"/>
    </source>
</evidence>
<dbReference type="InterPro" id="IPR011990">
    <property type="entry name" value="TPR-like_helical_dom_sf"/>
</dbReference>
<sequence length="398" mass="45185">MSRTQWASYSESRHNEVDVDVDKFRHVPLAPKTSDPEALKFDKASEIFLTGLRNARNGNLKTACEQIATAFLLDERSIKFAPILPPSASKEMEFLMLDAMLLYKLSEVAEQDYSNGSDVFNLMGGFLFGHKEGGQETIAETMQSIENLIGWLEKKPWIEHPDSGILGGYLTRARLYYLRSSLQMTMGNIKKAVKDLSSSLKCDPCYTKAREGRASLWSSYNLKSDAVIHREYLRVMKESHPDDRSLEIIYARLAVTTLRDPTLGTLAEAKEYYKKSIQASLRHREIYGKKQNTDEAISLLKAEFQKLKKDPSATKMREDLDKLAANKTENGESILKAMDVPLGDKKHLCLKCGKKEQEDGSKLMKCSRCKSVSYCSRQCQAKDWKEHKTYCEMTATKP</sequence>
<dbReference type="GO" id="GO:0008270">
    <property type="term" value="F:zinc ion binding"/>
    <property type="evidence" value="ECO:0007669"/>
    <property type="project" value="UniProtKB-KW"/>
</dbReference>
<evidence type="ECO:0000256" key="1">
    <source>
        <dbReference type="ARBA" id="ARBA00022723"/>
    </source>
</evidence>
<evidence type="ECO:0000259" key="5">
    <source>
        <dbReference type="PROSITE" id="PS50865"/>
    </source>
</evidence>
<dbReference type="InterPro" id="IPR002893">
    <property type="entry name" value="Znf_MYND"/>
</dbReference>